<dbReference type="EMBL" id="OX465078">
    <property type="protein sequence ID" value="CAI9270750.1"/>
    <property type="molecule type" value="Genomic_DNA"/>
</dbReference>
<keyword evidence="3" id="KW-1185">Reference proteome</keyword>
<proteinExistence type="predicted"/>
<accession>A0AA35YA36</accession>
<evidence type="ECO:0000256" key="1">
    <source>
        <dbReference type="SAM" id="MobiDB-lite"/>
    </source>
</evidence>
<reference evidence="2" key="1">
    <citation type="submission" date="2023-04" db="EMBL/GenBank/DDBJ databases">
        <authorList>
            <person name="Vijverberg K."/>
            <person name="Xiong W."/>
            <person name="Schranz E."/>
        </authorList>
    </citation>
    <scope>NUCLEOTIDE SEQUENCE</scope>
</reference>
<evidence type="ECO:0000313" key="3">
    <source>
        <dbReference type="Proteomes" id="UP001177003"/>
    </source>
</evidence>
<dbReference type="AlphaFoldDB" id="A0AA35YA36"/>
<gene>
    <name evidence="2" type="ORF">LSALG_LOCUS11047</name>
</gene>
<evidence type="ECO:0000313" key="2">
    <source>
        <dbReference type="EMBL" id="CAI9270750.1"/>
    </source>
</evidence>
<protein>
    <submittedName>
        <fullName evidence="2">Uncharacterized protein</fullName>
    </submittedName>
</protein>
<name>A0AA35YA36_LACSI</name>
<feature type="region of interest" description="Disordered" evidence="1">
    <location>
        <begin position="1"/>
        <end position="20"/>
    </location>
</feature>
<sequence length="309" mass="34675">MMNTEEEEHLESAELEFDPEEEDIEDHAIMSGKQYTILNSNLNIVLQCLIDSSTFSNSHFSKDDVEFLLKSQKTNMKTLITNEVTQLQTRLTDNMTYYTFGITKVQNVARERHVIFGKMLTSSKESILLKIKDLVNMVTEEITKLDKFCLRLQQNVDVLLGATRTLIKDICAFNKGYAVELKLKKESEGNMITRNLVLRLPTNAPHPLMFVSQARDKGGSSKYGCEDNGKVAGKVFTTQIPIPISVKPILTASTTTPKIEVELRSKKGLNINEGGSGSSTFKLVATLEPKGKGKDVHVEPFEEKKKILQ</sequence>
<organism evidence="2 3">
    <name type="scientific">Lactuca saligna</name>
    <name type="common">Willowleaf lettuce</name>
    <dbReference type="NCBI Taxonomy" id="75948"/>
    <lineage>
        <taxon>Eukaryota</taxon>
        <taxon>Viridiplantae</taxon>
        <taxon>Streptophyta</taxon>
        <taxon>Embryophyta</taxon>
        <taxon>Tracheophyta</taxon>
        <taxon>Spermatophyta</taxon>
        <taxon>Magnoliopsida</taxon>
        <taxon>eudicotyledons</taxon>
        <taxon>Gunneridae</taxon>
        <taxon>Pentapetalae</taxon>
        <taxon>asterids</taxon>
        <taxon>campanulids</taxon>
        <taxon>Asterales</taxon>
        <taxon>Asteraceae</taxon>
        <taxon>Cichorioideae</taxon>
        <taxon>Cichorieae</taxon>
        <taxon>Lactucinae</taxon>
        <taxon>Lactuca</taxon>
    </lineage>
</organism>
<dbReference type="Proteomes" id="UP001177003">
    <property type="component" value="Chromosome 2"/>
</dbReference>